<keyword evidence="3" id="KW-1185">Reference proteome</keyword>
<protein>
    <submittedName>
        <fullName evidence="2">Uncharacterized protein</fullName>
    </submittedName>
</protein>
<dbReference type="Proteomes" id="UP001501352">
    <property type="component" value="Unassembled WGS sequence"/>
</dbReference>
<reference evidence="3" key="1">
    <citation type="journal article" date="2019" name="Int. J. Syst. Evol. Microbiol.">
        <title>The Global Catalogue of Microorganisms (GCM) 10K type strain sequencing project: providing services to taxonomists for standard genome sequencing and annotation.</title>
        <authorList>
            <consortium name="The Broad Institute Genomics Platform"/>
            <consortium name="The Broad Institute Genome Sequencing Center for Infectious Disease"/>
            <person name="Wu L."/>
            <person name="Ma J."/>
        </authorList>
    </citation>
    <scope>NUCLEOTIDE SEQUENCE [LARGE SCALE GENOMIC DNA]</scope>
    <source>
        <strain evidence="3">JCM 12928</strain>
    </source>
</reference>
<accession>A0ABN1H2F9</accession>
<comment type="caution">
    <text evidence="2">The sequence shown here is derived from an EMBL/GenBank/DDBJ whole genome shotgun (WGS) entry which is preliminary data.</text>
</comment>
<evidence type="ECO:0000313" key="3">
    <source>
        <dbReference type="Proteomes" id="UP001501352"/>
    </source>
</evidence>
<dbReference type="RefSeq" id="WP_343794324.1">
    <property type="nucleotide sequence ID" value="NZ_BAAAGA010000006.1"/>
</dbReference>
<evidence type="ECO:0000313" key="2">
    <source>
        <dbReference type="EMBL" id="GAA0627170.1"/>
    </source>
</evidence>
<dbReference type="EMBL" id="BAAAGA010000006">
    <property type="protein sequence ID" value="GAA0627170.1"/>
    <property type="molecule type" value="Genomic_DNA"/>
</dbReference>
<organism evidence="2 3">
    <name type="scientific">Brevundimonas kwangchunensis</name>
    <dbReference type="NCBI Taxonomy" id="322163"/>
    <lineage>
        <taxon>Bacteria</taxon>
        <taxon>Pseudomonadati</taxon>
        <taxon>Pseudomonadota</taxon>
        <taxon>Alphaproteobacteria</taxon>
        <taxon>Caulobacterales</taxon>
        <taxon>Caulobacteraceae</taxon>
        <taxon>Brevundimonas</taxon>
    </lineage>
</organism>
<feature type="chain" id="PRO_5046530583" evidence="1">
    <location>
        <begin position="24"/>
        <end position="155"/>
    </location>
</feature>
<evidence type="ECO:0000256" key="1">
    <source>
        <dbReference type="SAM" id="SignalP"/>
    </source>
</evidence>
<keyword evidence="1" id="KW-0732">Signal</keyword>
<gene>
    <name evidence="2" type="ORF">GCM10009422_25110</name>
</gene>
<feature type="signal peptide" evidence="1">
    <location>
        <begin position="1"/>
        <end position="23"/>
    </location>
</feature>
<sequence>MLKFALPATAALALIAVAAQSSATDQNDDTRVGGMGWHLSEEPGMAKLAYGVANSDQLALLMTCERGAAQTVVYGEVKPVGPQMVHASAMAPIDPLSGGLADEVSMSTTSASLQRLKTAGRLQVEGEAGQFELTATRSERQAIAAFFAYCGTGRV</sequence>
<name>A0ABN1H2F9_9CAUL</name>
<proteinExistence type="predicted"/>